<dbReference type="EMBL" id="HBGE01007780">
    <property type="protein sequence ID" value="CAD9095156.1"/>
    <property type="molecule type" value="Transcribed_RNA"/>
</dbReference>
<gene>
    <name evidence="2" type="ORF">ACAT0790_LOCUS4679</name>
</gene>
<name>A0A7S1L650_ALECA</name>
<evidence type="ECO:0000256" key="1">
    <source>
        <dbReference type="SAM" id="SignalP"/>
    </source>
</evidence>
<dbReference type="AlphaFoldDB" id="A0A7S1L650"/>
<feature type="chain" id="PRO_5030994463" evidence="1">
    <location>
        <begin position="26"/>
        <end position="187"/>
    </location>
</feature>
<accession>A0A7S1L650</accession>
<reference evidence="2" key="1">
    <citation type="submission" date="2021-01" db="EMBL/GenBank/DDBJ databases">
        <authorList>
            <person name="Corre E."/>
            <person name="Pelletier E."/>
            <person name="Niang G."/>
            <person name="Scheremetjew M."/>
            <person name="Finn R."/>
            <person name="Kale V."/>
            <person name="Holt S."/>
            <person name="Cochrane G."/>
            <person name="Meng A."/>
            <person name="Brown T."/>
            <person name="Cohen L."/>
        </authorList>
    </citation>
    <scope>NUCLEOTIDE SEQUENCE</scope>
    <source>
        <strain evidence="2">OF101</strain>
    </source>
</reference>
<protein>
    <submittedName>
        <fullName evidence="2">Uncharacterized protein</fullName>
    </submittedName>
</protein>
<keyword evidence="1" id="KW-0732">Signal</keyword>
<evidence type="ECO:0000313" key="2">
    <source>
        <dbReference type="EMBL" id="CAD9095156.1"/>
    </source>
</evidence>
<sequence length="187" mass="20125">MRSAVSGSLILFLAFAPVTVPGARANRDLGTSDAFTARDDCEVKQQQLKEVAAGLEHILEARTRIHVLLKSNWKRFFAGSRGNDTFSERVVGESLEVQHRTLRALTQVGRRRSRELSAAVEACSAADSGRRGAPARNASHFKGIGFGGHALKRFRNGRGFNSGLGLQGRGHLLAELARAAAHARGIG</sequence>
<organism evidence="2">
    <name type="scientific">Alexandrium catenella</name>
    <name type="common">Red tide dinoflagellate</name>
    <name type="synonym">Gonyaulax catenella</name>
    <dbReference type="NCBI Taxonomy" id="2925"/>
    <lineage>
        <taxon>Eukaryota</taxon>
        <taxon>Sar</taxon>
        <taxon>Alveolata</taxon>
        <taxon>Dinophyceae</taxon>
        <taxon>Gonyaulacales</taxon>
        <taxon>Pyrocystaceae</taxon>
        <taxon>Alexandrium</taxon>
    </lineage>
</organism>
<feature type="signal peptide" evidence="1">
    <location>
        <begin position="1"/>
        <end position="25"/>
    </location>
</feature>
<proteinExistence type="predicted"/>